<dbReference type="GO" id="GO:0006629">
    <property type="term" value="P:lipid metabolic process"/>
    <property type="evidence" value="ECO:0007669"/>
    <property type="project" value="InterPro"/>
</dbReference>
<reference evidence="3 4" key="1">
    <citation type="journal article" date="2018" name="Nat. Ecol. Evol.">
        <title>Pezizomycetes genomes reveal the molecular basis of ectomycorrhizal truffle lifestyle.</title>
        <authorList>
            <person name="Murat C."/>
            <person name="Payen T."/>
            <person name="Noel B."/>
            <person name="Kuo A."/>
            <person name="Morin E."/>
            <person name="Chen J."/>
            <person name="Kohler A."/>
            <person name="Krizsan K."/>
            <person name="Balestrini R."/>
            <person name="Da Silva C."/>
            <person name="Montanini B."/>
            <person name="Hainaut M."/>
            <person name="Levati E."/>
            <person name="Barry K.W."/>
            <person name="Belfiori B."/>
            <person name="Cichocki N."/>
            <person name="Clum A."/>
            <person name="Dockter R.B."/>
            <person name="Fauchery L."/>
            <person name="Guy J."/>
            <person name="Iotti M."/>
            <person name="Le Tacon F."/>
            <person name="Lindquist E.A."/>
            <person name="Lipzen A."/>
            <person name="Malagnac F."/>
            <person name="Mello A."/>
            <person name="Molinier V."/>
            <person name="Miyauchi S."/>
            <person name="Poulain J."/>
            <person name="Riccioni C."/>
            <person name="Rubini A."/>
            <person name="Sitrit Y."/>
            <person name="Splivallo R."/>
            <person name="Traeger S."/>
            <person name="Wang M."/>
            <person name="Zifcakova L."/>
            <person name="Wipf D."/>
            <person name="Zambonelli A."/>
            <person name="Paolocci F."/>
            <person name="Nowrousian M."/>
            <person name="Ottonello S."/>
            <person name="Baldrian P."/>
            <person name="Spatafora J.W."/>
            <person name="Henrissat B."/>
            <person name="Nagy L.G."/>
            <person name="Aury J.M."/>
            <person name="Wincker P."/>
            <person name="Grigoriev I.V."/>
            <person name="Bonfante P."/>
            <person name="Martin F.M."/>
        </authorList>
    </citation>
    <scope>NUCLEOTIDE SEQUENCE [LARGE SCALE GENOMIC DNA]</scope>
    <source>
        <strain evidence="3 4">RN42</strain>
    </source>
</reference>
<keyword evidence="4" id="KW-1185">Reference proteome</keyword>
<dbReference type="InterPro" id="IPR003386">
    <property type="entry name" value="LACT/PDAT_acylTrfase"/>
</dbReference>
<keyword evidence="2" id="KW-1133">Transmembrane helix</keyword>
<organism evidence="3 4">
    <name type="scientific">Ascobolus immersus RN42</name>
    <dbReference type="NCBI Taxonomy" id="1160509"/>
    <lineage>
        <taxon>Eukaryota</taxon>
        <taxon>Fungi</taxon>
        <taxon>Dikarya</taxon>
        <taxon>Ascomycota</taxon>
        <taxon>Pezizomycotina</taxon>
        <taxon>Pezizomycetes</taxon>
        <taxon>Pezizales</taxon>
        <taxon>Ascobolaceae</taxon>
        <taxon>Ascobolus</taxon>
    </lineage>
</organism>
<protein>
    <submittedName>
        <fullName evidence="3">Phospholipid:diacylglycerol acyltransferase</fullName>
    </submittedName>
</protein>
<name>A0A3N4I195_ASCIM</name>
<proteinExistence type="predicted"/>
<dbReference type="PANTHER" id="PTHR11440">
    <property type="entry name" value="LECITHIN-CHOLESTEROL ACYLTRANSFERASE-RELATED"/>
    <property type="match status" value="1"/>
</dbReference>
<evidence type="ECO:0000313" key="3">
    <source>
        <dbReference type="EMBL" id="RPA79146.1"/>
    </source>
</evidence>
<feature type="compositionally biased region" description="Acidic residues" evidence="1">
    <location>
        <begin position="676"/>
        <end position="688"/>
    </location>
</feature>
<feature type="compositionally biased region" description="Basic and acidic residues" evidence="1">
    <location>
        <begin position="689"/>
        <end position="699"/>
    </location>
</feature>
<keyword evidence="2" id="KW-0472">Membrane</keyword>
<feature type="region of interest" description="Disordered" evidence="1">
    <location>
        <begin position="1"/>
        <end position="53"/>
    </location>
</feature>
<accession>A0A3N4I195</accession>
<keyword evidence="3" id="KW-0012">Acyltransferase</keyword>
<dbReference type="OrthoDB" id="190846at2759"/>
<evidence type="ECO:0000256" key="1">
    <source>
        <dbReference type="SAM" id="MobiDB-lite"/>
    </source>
</evidence>
<dbReference type="Pfam" id="PF02450">
    <property type="entry name" value="LCAT"/>
    <property type="match status" value="1"/>
</dbReference>
<feature type="compositionally biased region" description="Basic and acidic residues" evidence="1">
    <location>
        <begin position="706"/>
        <end position="748"/>
    </location>
</feature>
<gene>
    <name evidence="3" type="ORF">BJ508DRAFT_227621</name>
</gene>
<keyword evidence="2" id="KW-0812">Transmembrane</keyword>
<dbReference type="SUPFAM" id="SSF53474">
    <property type="entry name" value="alpha/beta-Hydrolases"/>
    <property type="match status" value="1"/>
</dbReference>
<dbReference type="Gene3D" id="3.40.50.1820">
    <property type="entry name" value="alpha/beta hydrolase"/>
    <property type="match status" value="1"/>
</dbReference>
<dbReference type="GO" id="GO:0008374">
    <property type="term" value="F:O-acyltransferase activity"/>
    <property type="evidence" value="ECO:0007669"/>
    <property type="project" value="InterPro"/>
</dbReference>
<evidence type="ECO:0000313" key="4">
    <source>
        <dbReference type="Proteomes" id="UP000275078"/>
    </source>
</evidence>
<feature type="transmembrane region" description="Helical" evidence="2">
    <location>
        <begin position="80"/>
        <end position="98"/>
    </location>
</feature>
<sequence>MSFLARRRNGGQSASPPTVERASTMPERYPTRPRAGSETPSISSVASEALGPEVDLTPGTTYQKVKTRVVKARPSKRRSWMIFSIGGLFGVILAGLAYRNQDLMSLDVLGDISLDSILDVLPPGIIKEASDIRKREKEAVGSDAFAVGLALKAEGLHADSPVIMVPGVISTGLESWGTDMPGRKWFRRRLWGSWHMLRTMVTDQAQWKRHVMLDKITGLDPPGVKLRAAQGFDATDFFITGYWIWNKIIENLATIGYDPTNSLTAAYDWRLSYGNLEVRDQYFTKLKMHIEAYVRTSGKKITLVSHSMGSQVVFYFFKWVEAEGHGNGGSRWVEDHVGSFINISGCMLGASKGIPALLSGEMKDTAQLNQFAVYGLEKFFSREDRAEILRAMPGISSMLPKGGDAVWGNETWAPDDEEDQKTTYGAFGQITVNTDDKLPKKNLTVGGSIDYMLESSEEWFRNMIVRNYSHGVAHTEEEVEANEKKPEKWVNPLETRLPYAPSLKIYCFYGIGKPTERSYYFRSPEDPNSKLDIVIDTAINTDIGTNPQTDRGVVMGEGDGTITLLSAGYMCTKGWKFKRYNPANIKVKTYEMLHEPYRFDIRGGPNTGDHVDILGRQSLNEMVLRVAAGRGDDIKETVISRIREIGEKVKITGEVWEDQMADSVNAPDGKTKDDVAQEDEESSDEEMEEKLREQDERSETMIGEDMEGKSQEQKEEDYKKNERVRRKELLEEADKQSIRDAEDMKKTA</sequence>
<dbReference type="InterPro" id="IPR029058">
    <property type="entry name" value="AB_hydrolase_fold"/>
</dbReference>
<feature type="region of interest" description="Disordered" evidence="1">
    <location>
        <begin position="658"/>
        <end position="748"/>
    </location>
</feature>
<evidence type="ECO:0000256" key="2">
    <source>
        <dbReference type="SAM" id="Phobius"/>
    </source>
</evidence>
<dbReference type="Proteomes" id="UP000275078">
    <property type="component" value="Unassembled WGS sequence"/>
</dbReference>
<dbReference type="AlphaFoldDB" id="A0A3N4I195"/>
<keyword evidence="3" id="KW-0808">Transferase</keyword>
<dbReference type="EMBL" id="ML119702">
    <property type="protein sequence ID" value="RPA79146.1"/>
    <property type="molecule type" value="Genomic_DNA"/>
</dbReference>
<dbReference type="STRING" id="1160509.A0A3N4I195"/>